<protein>
    <recommendedName>
        <fullName evidence="7">Zn(2)-C6 fungal-type domain-containing protein</fullName>
    </recommendedName>
</protein>
<dbReference type="GO" id="GO:0005634">
    <property type="term" value="C:nucleus"/>
    <property type="evidence" value="ECO:0007669"/>
    <property type="project" value="TreeGrafter"/>
</dbReference>
<dbReference type="SMART" id="SM00066">
    <property type="entry name" value="GAL4"/>
    <property type="match status" value="1"/>
</dbReference>
<keyword evidence="5" id="KW-0804">Transcription</keyword>
<dbReference type="PROSITE" id="PS00463">
    <property type="entry name" value="ZN2_CY6_FUNGAL_1"/>
    <property type="match status" value="1"/>
</dbReference>
<keyword evidence="9" id="KW-1185">Reference proteome</keyword>
<dbReference type="Pfam" id="PF00172">
    <property type="entry name" value="Zn_clus"/>
    <property type="match status" value="1"/>
</dbReference>
<dbReference type="VEuPathDB" id="FungiDB:AFLA_013253"/>
<dbReference type="GO" id="GO:0000978">
    <property type="term" value="F:RNA polymerase II cis-regulatory region sequence-specific DNA binding"/>
    <property type="evidence" value="ECO:0007669"/>
    <property type="project" value="TreeGrafter"/>
</dbReference>
<evidence type="ECO:0000256" key="4">
    <source>
        <dbReference type="ARBA" id="ARBA00023125"/>
    </source>
</evidence>
<evidence type="ECO:0000313" key="8">
    <source>
        <dbReference type="EMBL" id="QRD93157.1"/>
    </source>
</evidence>
<sequence length="128" mass="14758">MSRGSSADSSEISIISRQRDARRFKSFAISSRVTGILEEMDSPSQPIRKRRRPAYSCTECRRRKVRCDRSQPCNQCTKQDVALSCTYEEHPRIRGTISKTRVFGHGHWMNTVSMVEASRVCHRCLIFC</sequence>
<feature type="domain" description="Zn(2)-C6 fungal-type" evidence="7">
    <location>
        <begin position="56"/>
        <end position="87"/>
    </location>
</feature>
<dbReference type="PANTHER" id="PTHR31944">
    <property type="entry name" value="HEME-RESPONSIVE ZINC FINGER TRANSCRIPTION FACTOR HAP1"/>
    <property type="match status" value="1"/>
</dbReference>
<dbReference type="EMBL" id="CP044616">
    <property type="protein sequence ID" value="QRD93157.1"/>
    <property type="molecule type" value="Genomic_DNA"/>
</dbReference>
<keyword evidence="4" id="KW-0238">DNA-binding</keyword>
<evidence type="ECO:0000256" key="3">
    <source>
        <dbReference type="ARBA" id="ARBA00023015"/>
    </source>
</evidence>
<dbReference type="VEuPathDB" id="FungiDB:F9C07_13060"/>
<reference evidence="9" key="1">
    <citation type="journal article" date="2021" name="G3 (Bethesda)">
        <title>Chromosome assembled and annotated genome sequence of Aspergillus flavus NRRL 3357.</title>
        <authorList>
            <person name="Skerker J.M."/>
            <person name="Pianalto K.M."/>
            <person name="Mondo S.J."/>
            <person name="Yang K."/>
            <person name="Arkin A.P."/>
            <person name="Keller N.P."/>
            <person name="Grigoriev I.V."/>
            <person name="Louise Glass N.L."/>
        </authorList>
    </citation>
    <scope>NUCLEOTIDE SEQUENCE [LARGE SCALE GENOMIC DNA]</scope>
    <source>
        <strain evidence="9">ATCC 200026 / FGSC A1120 / IAM 13836 / NRRL 3357 / JCM 12722 / SRRC 167</strain>
    </source>
</reference>
<organism evidence="8 9">
    <name type="scientific">Aspergillus flavus (strain ATCC 200026 / FGSC A1120 / IAM 13836 / NRRL 3357 / JCM 12722 / SRRC 167)</name>
    <dbReference type="NCBI Taxonomy" id="332952"/>
    <lineage>
        <taxon>Eukaryota</taxon>
        <taxon>Fungi</taxon>
        <taxon>Dikarya</taxon>
        <taxon>Ascomycota</taxon>
        <taxon>Pezizomycotina</taxon>
        <taxon>Eurotiomycetes</taxon>
        <taxon>Eurotiomycetidae</taxon>
        <taxon>Eurotiales</taxon>
        <taxon>Aspergillaceae</taxon>
        <taxon>Aspergillus</taxon>
        <taxon>Aspergillus subgen. Circumdati</taxon>
    </lineage>
</organism>
<gene>
    <name evidence="8" type="ORF">F9C07_13060</name>
</gene>
<evidence type="ECO:0000256" key="2">
    <source>
        <dbReference type="ARBA" id="ARBA00022833"/>
    </source>
</evidence>
<dbReference type="PANTHER" id="PTHR31944:SF129">
    <property type="entry name" value="ASPYRIDONES CLUSTER REGULATOR APDR-RELATED"/>
    <property type="match status" value="1"/>
</dbReference>
<accession>A0A7U2N0A2</accession>
<dbReference type="Gene3D" id="4.10.240.10">
    <property type="entry name" value="Zn(2)-C6 fungal-type DNA-binding domain"/>
    <property type="match status" value="1"/>
</dbReference>
<dbReference type="GO" id="GO:0008270">
    <property type="term" value="F:zinc ion binding"/>
    <property type="evidence" value="ECO:0007669"/>
    <property type="project" value="InterPro"/>
</dbReference>
<name>A0A7U2N0A2_ASPFN</name>
<evidence type="ECO:0000256" key="6">
    <source>
        <dbReference type="ARBA" id="ARBA00023242"/>
    </source>
</evidence>
<dbReference type="SUPFAM" id="SSF57701">
    <property type="entry name" value="Zn2/Cys6 DNA-binding domain"/>
    <property type="match status" value="1"/>
</dbReference>
<proteinExistence type="predicted"/>
<keyword evidence="3" id="KW-0805">Transcription regulation</keyword>
<dbReference type="AlphaFoldDB" id="A0A7U2N0A2"/>
<keyword evidence="1" id="KW-0479">Metal-binding</keyword>
<dbReference type="PROSITE" id="PS50048">
    <property type="entry name" value="ZN2_CY6_FUNGAL_2"/>
    <property type="match status" value="1"/>
</dbReference>
<evidence type="ECO:0000256" key="5">
    <source>
        <dbReference type="ARBA" id="ARBA00023163"/>
    </source>
</evidence>
<dbReference type="Proteomes" id="UP000596276">
    <property type="component" value="Chromosome 8"/>
</dbReference>
<evidence type="ECO:0000313" key="9">
    <source>
        <dbReference type="Proteomes" id="UP000596276"/>
    </source>
</evidence>
<keyword evidence="2" id="KW-0862">Zinc</keyword>
<dbReference type="GO" id="GO:0001228">
    <property type="term" value="F:DNA-binding transcription activator activity, RNA polymerase II-specific"/>
    <property type="evidence" value="ECO:0007669"/>
    <property type="project" value="TreeGrafter"/>
</dbReference>
<dbReference type="InterPro" id="IPR051430">
    <property type="entry name" value="Fungal_TF_Env_Response"/>
</dbReference>
<keyword evidence="6" id="KW-0539">Nucleus</keyword>
<evidence type="ECO:0000259" key="7">
    <source>
        <dbReference type="PROSITE" id="PS50048"/>
    </source>
</evidence>
<dbReference type="CDD" id="cd00067">
    <property type="entry name" value="GAL4"/>
    <property type="match status" value="1"/>
</dbReference>
<dbReference type="InterPro" id="IPR036864">
    <property type="entry name" value="Zn2-C6_fun-type_DNA-bd_sf"/>
</dbReference>
<evidence type="ECO:0000256" key="1">
    <source>
        <dbReference type="ARBA" id="ARBA00022723"/>
    </source>
</evidence>
<dbReference type="InterPro" id="IPR001138">
    <property type="entry name" value="Zn2Cys6_DnaBD"/>
</dbReference>